<evidence type="ECO:0000256" key="13">
    <source>
        <dbReference type="SAM" id="SignalP"/>
    </source>
</evidence>
<dbReference type="InterPro" id="IPR001855">
    <property type="entry name" value="Defensin_beta-like"/>
</dbReference>
<dbReference type="GO" id="GO:1990742">
    <property type="term" value="C:microvesicle"/>
    <property type="evidence" value="ECO:0007669"/>
    <property type="project" value="Ensembl"/>
</dbReference>
<feature type="chain" id="PRO_5044626174" description="Beta-defensin 1" evidence="13">
    <location>
        <begin position="24"/>
        <end position="68"/>
    </location>
</feature>
<evidence type="ECO:0000256" key="3">
    <source>
        <dbReference type="ARBA" id="ARBA00022525"/>
    </source>
</evidence>
<feature type="signal peptide" evidence="13">
    <location>
        <begin position="1"/>
        <end position="23"/>
    </location>
</feature>
<evidence type="ECO:0000256" key="9">
    <source>
        <dbReference type="ARBA" id="ARBA00024380"/>
    </source>
</evidence>
<dbReference type="GO" id="GO:0002227">
    <property type="term" value="P:innate immune response in mucosa"/>
    <property type="evidence" value="ECO:0007669"/>
    <property type="project" value="Ensembl"/>
</dbReference>
<evidence type="ECO:0000313" key="16">
    <source>
        <dbReference type="Ensembl" id="ENSRFEP00010021246.1"/>
    </source>
</evidence>
<dbReference type="SUPFAM" id="SSF57392">
    <property type="entry name" value="Defensin-like"/>
    <property type="match status" value="1"/>
</dbReference>
<evidence type="ECO:0000256" key="6">
    <source>
        <dbReference type="ARBA" id="ARBA00022940"/>
    </source>
</evidence>
<keyword evidence="7" id="KW-0044">Antibiotic</keyword>
<keyword evidence="3" id="KW-0964">Secreted</keyword>
<comment type="subunit">
    <text evidence="9">Monomer. Homodimer.</text>
</comment>
<dbReference type="GO" id="GO:0097225">
    <property type="term" value="C:sperm midpiece"/>
    <property type="evidence" value="ECO:0007669"/>
    <property type="project" value="Ensembl"/>
</dbReference>
<dbReference type="GO" id="GO:0016020">
    <property type="term" value="C:membrane"/>
    <property type="evidence" value="ECO:0007669"/>
    <property type="project" value="Ensembl"/>
</dbReference>
<reference evidence="16 17" key="1">
    <citation type="journal article" date="2015" name="Annu Rev Anim Biosci">
        <title>The Genome 10K Project: a way forward.</title>
        <authorList>
            <person name="Koepfli K.P."/>
            <person name="Paten B."/>
            <person name="O'Brien S.J."/>
            <person name="Koepfli K.P."/>
            <person name="Paten B."/>
            <person name="Antunes A."/>
            <person name="Belov K."/>
            <person name="Bustamante C."/>
            <person name="Castoe T.A."/>
            <person name="Clawson H."/>
            <person name="Crawford A.J."/>
            <person name="Diekhans M."/>
            <person name="Distel D."/>
            <person name="Durbin R."/>
            <person name="Earl D."/>
            <person name="Fujita M.K."/>
            <person name="Gamble T."/>
            <person name="Georges A."/>
            <person name="Gemmell N."/>
            <person name="Gilbert M.T."/>
            <person name="Graves J.M."/>
            <person name="Green R.E."/>
            <person name="Hickey G."/>
            <person name="Jarvis E.D."/>
            <person name="Johnson W."/>
            <person name="Komissarov A."/>
            <person name="Korf I."/>
            <person name="Kuhn R."/>
            <person name="Larkin D.M."/>
            <person name="Lewin H."/>
            <person name="Lopez J.V."/>
            <person name="Ma J."/>
            <person name="Marques-Bonet T."/>
            <person name="Miller W."/>
            <person name="Murphy R."/>
            <person name="Pevzner P."/>
            <person name="Shapiro B."/>
            <person name="Steiner C."/>
            <person name="Tamazian G."/>
            <person name="Venkatesh B."/>
            <person name="Wang J."/>
            <person name="Wayne R."/>
            <person name="Wiley E."/>
            <person name="Yang H."/>
            <person name="Zhang G."/>
            <person name="Haussler D."/>
            <person name="Ryder O."/>
            <person name="O'Brien S.J."/>
        </authorList>
    </citation>
    <scope>NUCLEOTIDE SEQUENCE</scope>
</reference>
<dbReference type="GO" id="GO:0061844">
    <property type="term" value="P:antimicrobial humoral immune response mediated by antimicrobial peptide"/>
    <property type="evidence" value="ECO:0007669"/>
    <property type="project" value="Ensembl"/>
</dbReference>
<dbReference type="GO" id="GO:0050830">
    <property type="term" value="P:defense response to Gram-positive bacterium"/>
    <property type="evidence" value="ECO:0007669"/>
    <property type="project" value="Ensembl"/>
</dbReference>
<dbReference type="OrthoDB" id="9622366at2759"/>
<gene>
    <name evidence="16" type="primary">DEFB1</name>
    <name evidence="15" type="ORF">mRhiFer1_003814</name>
</gene>
<keyword evidence="8" id="KW-1015">Disulfide bond</keyword>
<evidence type="ECO:0000259" key="14">
    <source>
        <dbReference type="Pfam" id="PF00711"/>
    </source>
</evidence>
<dbReference type="GO" id="GO:0042802">
    <property type="term" value="F:identical protein binding"/>
    <property type="evidence" value="ECO:0007669"/>
    <property type="project" value="Ensembl"/>
</dbReference>
<dbReference type="GeneTree" id="ENSGT00390000017014"/>
<dbReference type="CTD" id="1672"/>
<dbReference type="OMA" id="SGKAKCC"/>
<feature type="domain" description="Beta-defensin-like" evidence="14">
    <location>
        <begin position="34"/>
        <end position="67"/>
    </location>
</feature>
<evidence type="ECO:0000256" key="4">
    <source>
        <dbReference type="ARBA" id="ARBA00022529"/>
    </source>
</evidence>
<keyword evidence="17" id="KW-1185">Reference proteome</keyword>
<dbReference type="GO" id="GO:0060474">
    <property type="term" value="P:positive regulation of flagellated sperm motility involved in capacitation"/>
    <property type="evidence" value="ECO:0007669"/>
    <property type="project" value="Ensembl"/>
</dbReference>
<dbReference type="GO" id="GO:0005615">
    <property type="term" value="C:extracellular space"/>
    <property type="evidence" value="ECO:0007669"/>
    <property type="project" value="Ensembl"/>
</dbReference>
<name>A0A671F6J2_RHIFE</name>
<dbReference type="Proteomes" id="UP000472240">
    <property type="component" value="Chromosome 4"/>
</dbReference>
<dbReference type="PANTHER" id="PTHR21388">
    <property type="entry name" value="BETA-DEFENSIN-RELATED"/>
    <property type="match status" value="1"/>
</dbReference>
<dbReference type="KEGG" id="rfq:117021793"/>
<keyword evidence="5 13" id="KW-0732">Signal</keyword>
<evidence type="ECO:0000313" key="17">
    <source>
        <dbReference type="Proteomes" id="UP000472240"/>
    </source>
</evidence>
<keyword evidence="6" id="KW-0211">Defensin</keyword>
<evidence type="ECO:0000256" key="11">
    <source>
        <dbReference type="ARBA" id="ARBA00040807"/>
    </source>
</evidence>
<comment type="similarity">
    <text evidence="2">Belongs to the beta-defensin family.</text>
</comment>
<dbReference type="Ensembl" id="ENSRFET00010023122.1">
    <property type="protein sequence ID" value="ENSRFEP00010021246.1"/>
    <property type="gene ID" value="ENSRFEG00010014272.1"/>
</dbReference>
<dbReference type="AlphaFoldDB" id="A0A671F6J2"/>
<evidence type="ECO:0000256" key="7">
    <source>
        <dbReference type="ARBA" id="ARBA00023022"/>
    </source>
</evidence>
<evidence type="ECO:0000256" key="5">
    <source>
        <dbReference type="ARBA" id="ARBA00022729"/>
    </source>
</evidence>
<comment type="function">
    <text evidence="10">Has bactericidal activity. May act as a ligand for C-C chemokine receptor CCR6. Positively regulates the sperm motility and bactericidal activity in a CCR6-dependent manner. Binds to CCR6 and triggers Ca2+ mobilization in the sperm which is important for its motility.</text>
</comment>
<proteinExistence type="inferred from homology"/>
<evidence type="ECO:0000256" key="10">
    <source>
        <dbReference type="ARBA" id="ARBA00037394"/>
    </source>
</evidence>
<organism evidence="16 17">
    <name type="scientific">Rhinolophus ferrumequinum</name>
    <name type="common">Greater horseshoe bat</name>
    <dbReference type="NCBI Taxonomy" id="59479"/>
    <lineage>
        <taxon>Eukaryota</taxon>
        <taxon>Metazoa</taxon>
        <taxon>Chordata</taxon>
        <taxon>Craniata</taxon>
        <taxon>Vertebrata</taxon>
        <taxon>Euteleostomi</taxon>
        <taxon>Mammalia</taxon>
        <taxon>Eutheria</taxon>
        <taxon>Laurasiatheria</taxon>
        <taxon>Chiroptera</taxon>
        <taxon>Yinpterochiroptera</taxon>
        <taxon>Rhinolophoidea</taxon>
        <taxon>Rhinolophidae</taxon>
        <taxon>Rhinolophinae</taxon>
        <taxon>Rhinolophus</taxon>
    </lineage>
</organism>
<dbReference type="Pfam" id="PF00711">
    <property type="entry name" value="Defensin_beta"/>
    <property type="match status" value="1"/>
</dbReference>
<dbReference type="PANTHER" id="PTHR21388:SF9">
    <property type="entry name" value="BETA-DEFENSIN 1"/>
    <property type="match status" value="1"/>
</dbReference>
<dbReference type="GO" id="GO:0019731">
    <property type="term" value="P:antibacterial humoral response"/>
    <property type="evidence" value="ECO:0007669"/>
    <property type="project" value="Ensembl"/>
</dbReference>
<evidence type="ECO:0000313" key="18">
    <source>
        <dbReference type="Proteomes" id="UP000585614"/>
    </source>
</evidence>
<comment type="subcellular location">
    <subcellularLocation>
        <location evidence="1">Secreted</location>
    </subcellularLocation>
</comment>
<protein>
    <recommendedName>
        <fullName evidence="11">Beta-defensin 1</fullName>
    </recommendedName>
    <alternativeName>
        <fullName evidence="12">Defensin, beta 1</fullName>
    </alternativeName>
</protein>
<dbReference type="EMBL" id="JACAGC010000003">
    <property type="protein sequence ID" value="KAF6376110.1"/>
    <property type="molecule type" value="Genomic_DNA"/>
</dbReference>
<reference evidence="16 17" key="3">
    <citation type="submission" date="2018-12" db="EMBL/GenBank/DDBJ databases">
        <title>G10K-VGP greater horseshoe bat female genome, primary haplotype.</title>
        <authorList>
            <person name="Teeling E."/>
            <person name="Myers G."/>
            <person name="Vernes S."/>
            <person name="Pippel M."/>
            <person name="Winkler S."/>
            <person name="Fedrigo O."/>
            <person name="Rhie A."/>
            <person name="Koren S."/>
            <person name="Phillippy A."/>
            <person name="Lewin H."/>
            <person name="Damas J."/>
            <person name="Howe K."/>
            <person name="Mountcastle J."/>
            <person name="Jarvis E.D."/>
        </authorList>
    </citation>
    <scope>NUCLEOTIDE SEQUENCE [LARGE SCALE GENOMIC DNA]</scope>
</reference>
<evidence type="ECO:0000256" key="8">
    <source>
        <dbReference type="ARBA" id="ARBA00023157"/>
    </source>
</evidence>
<accession>A0A671F6J2</accession>
<dbReference type="Proteomes" id="UP000585614">
    <property type="component" value="Unassembled WGS sequence"/>
</dbReference>
<sequence length="68" mass="7423">MRFLYLLLLPLCLFFSQVAPGAGLIKGLFHRYPEYQCAKKGGTCNFSPCPLSTKARGACYGGKAKCCI</sequence>
<dbReference type="RefSeq" id="XP_032961053.1">
    <property type="nucleotide sequence ID" value="XM_033105162.1"/>
</dbReference>
<reference evidence="16" key="5">
    <citation type="submission" date="2025-05" db="UniProtKB">
        <authorList>
            <consortium name="Ensembl"/>
        </authorList>
    </citation>
    <scope>IDENTIFICATION</scope>
</reference>
<reference evidence="15 18" key="4">
    <citation type="journal article" date="2020" name="Nature">
        <title>Six reference-quality genomes reveal evolution of bat adaptations.</title>
        <authorList>
            <person name="Jebb D."/>
            <person name="Huang Z."/>
            <person name="Pippel M."/>
            <person name="Hughes G.M."/>
            <person name="Lavrichenko K."/>
            <person name="Devanna P."/>
            <person name="Winkler S."/>
            <person name="Jermiin L.S."/>
            <person name="Skirmuntt E.C."/>
            <person name="Katzourakis A."/>
            <person name="Burkitt-Gray L."/>
            <person name="Ray D.A."/>
            <person name="Sullivan K.A.M."/>
            <person name="Roscito J.G."/>
            <person name="Kirilenko B.M."/>
            <person name="Davalos L.M."/>
            <person name="Corthals A.P."/>
            <person name="Power M.L."/>
            <person name="Jones G."/>
            <person name="Ransome R.D."/>
            <person name="Dechmann D.K.N."/>
            <person name="Locatelli A.G."/>
            <person name="Puechmaille S.J."/>
            <person name="Fedrigo O."/>
            <person name="Jarvis E.D."/>
            <person name="Hiller M."/>
            <person name="Vernes S.C."/>
            <person name="Myers E.W."/>
            <person name="Teeling E.C."/>
        </authorList>
    </citation>
    <scope>NUCLEOTIDE SEQUENCE [LARGE SCALE GENOMIC DNA]</scope>
    <source>
        <strain evidence="15">MRhiFer1</strain>
        <tissue evidence="15">Lung</tissue>
    </source>
</reference>
<keyword evidence="4" id="KW-0929">Antimicrobial</keyword>
<dbReference type="GO" id="GO:0050829">
    <property type="term" value="P:defense response to Gram-negative bacterium"/>
    <property type="evidence" value="ECO:0007669"/>
    <property type="project" value="Ensembl"/>
</dbReference>
<evidence type="ECO:0000256" key="1">
    <source>
        <dbReference type="ARBA" id="ARBA00004613"/>
    </source>
</evidence>
<dbReference type="GO" id="GO:0031731">
    <property type="term" value="F:CCR6 chemokine receptor binding"/>
    <property type="evidence" value="ECO:0007669"/>
    <property type="project" value="Ensembl"/>
</dbReference>
<dbReference type="GO" id="GO:0019722">
    <property type="term" value="P:calcium-mediated signaling"/>
    <property type="evidence" value="ECO:0007669"/>
    <property type="project" value="Ensembl"/>
</dbReference>
<reference evidence="16 17" key="2">
    <citation type="journal article" date="2018" name="Annu Rev Anim Biosci">
        <title>Bat Biology, Genomes, and the Bat1K Project: To Generate Chromosome-Level Genomes for All Living Bat Species.</title>
        <authorList>
            <person name="Teeling E.C."/>
            <person name="Vernes S.C."/>
            <person name="Davalos L.M."/>
            <person name="Ray D.A."/>
            <person name="Gilbert M.T.P."/>
            <person name="Myers E."/>
        </authorList>
    </citation>
    <scope>NUCLEOTIDE SEQUENCE</scope>
</reference>
<evidence type="ECO:0000313" key="15">
    <source>
        <dbReference type="EMBL" id="KAF6376110.1"/>
    </source>
</evidence>
<evidence type="ECO:0000256" key="2">
    <source>
        <dbReference type="ARBA" id="ARBA00007371"/>
    </source>
</evidence>
<evidence type="ECO:0000256" key="12">
    <source>
        <dbReference type="ARBA" id="ARBA00041630"/>
    </source>
</evidence>
<dbReference type="GeneID" id="117021793"/>